<dbReference type="EMBL" id="MU863624">
    <property type="protein sequence ID" value="KAK4106723.1"/>
    <property type="molecule type" value="Genomic_DNA"/>
</dbReference>
<gene>
    <name evidence="3" type="ORF">N658DRAFT_439458</name>
</gene>
<evidence type="ECO:0000256" key="1">
    <source>
        <dbReference type="SAM" id="MobiDB-lite"/>
    </source>
</evidence>
<reference evidence="3" key="2">
    <citation type="submission" date="2023-05" db="EMBL/GenBank/DDBJ databases">
        <authorList>
            <consortium name="Lawrence Berkeley National Laboratory"/>
            <person name="Steindorff A."/>
            <person name="Hensen N."/>
            <person name="Bonometti L."/>
            <person name="Westerberg I."/>
            <person name="Brannstrom I.O."/>
            <person name="Guillou S."/>
            <person name="Cros-Aarteil S."/>
            <person name="Calhoun S."/>
            <person name="Haridas S."/>
            <person name="Kuo A."/>
            <person name="Mondo S."/>
            <person name="Pangilinan J."/>
            <person name="Riley R."/>
            <person name="Labutti K."/>
            <person name="Andreopoulos B."/>
            <person name="Lipzen A."/>
            <person name="Chen C."/>
            <person name="Yanf M."/>
            <person name="Daum C."/>
            <person name="Ng V."/>
            <person name="Clum A."/>
            <person name="Ohm R."/>
            <person name="Martin F."/>
            <person name="Silar P."/>
            <person name="Natvig D."/>
            <person name="Lalanne C."/>
            <person name="Gautier V."/>
            <person name="Ament-Velasquez S.L."/>
            <person name="Kruys A."/>
            <person name="Hutchinson M.I."/>
            <person name="Powell A.J."/>
            <person name="Barry K."/>
            <person name="Miller A.N."/>
            <person name="Grigoriev I.V."/>
            <person name="Debuchy R."/>
            <person name="Gladieux P."/>
            <person name="Thoren M.H."/>
            <person name="Johannesson H."/>
        </authorList>
    </citation>
    <scope>NUCLEOTIDE SEQUENCE</scope>
    <source>
        <strain evidence="3">CBS 757.83</strain>
    </source>
</reference>
<feature type="compositionally biased region" description="Low complexity" evidence="1">
    <location>
        <begin position="433"/>
        <end position="455"/>
    </location>
</feature>
<dbReference type="InterPro" id="IPR018626">
    <property type="entry name" value="LCHN/Anr2"/>
</dbReference>
<protein>
    <recommendedName>
        <fullName evidence="2">DUF4484 domain-containing protein</fullName>
    </recommendedName>
</protein>
<feature type="region of interest" description="Disordered" evidence="1">
    <location>
        <begin position="388"/>
        <end position="467"/>
    </location>
</feature>
<evidence type="ECO:0000313" key="4">
    <source>
        <dbReference type="Proteomes" id="UP001305647"/>
    </source>
</evidence>
<dbReference type="Proteomes" id="UP001305647">
    <property type="component" value="Unassembled WGS sequence"/>
</dbReference>
<feature type="compositionally biased region" description="Pro residues" evidence="1">
    <location>
        <begin position="423"/>
        <end position="432"/>
    </location>
</feature>
<proteinExistence type="predicted"/>
<dbReference type="GO" id="GO:0005811">
    <property type="term" value="C:lipid droplet"/>
    <property type="evidence" value="ECO:0007669"/>
    <property type="project" value="TreeGrafter"/>
</dbReference>
<feature type="region of interest" description="Disordered" evidence="1">
    <location>
        <begin position="556"/>
        <end position="578"/>
    </location>
</feature>
<comment type="caution">
    <text evidence="3">The sequence shown here is derived from an EMBL/GenBank/DDBJ whole genome shotgun (WGS) entry which is preliminary data.</text>
</comment>
<feature type="region of interest" description="Disordered" evidence="1">
    <location>
        <begin position="305"/>
        <end position="325"/>
    </location>
</feature>
<dbReference type="Pfam" id="PF09804">
    <property type="entry name" value="DENND11"/>
    <property type="match status" value="1"/>
</dbReference>
<reference evidence="3" key="1">
    <citation type="journal article" date="2023" name="Mol. Phylogenet. Evol.">
        <title>Genome-scale phylogeny and comparative genomics of the fungal order Sordariales.</title>
        <authorList>
            <person name="Hensen N."/>
            <person name="Bonometti L."/>
            <person name="Westerberg I."/>
            <person name="Brannstrom I.O."/>
            <person name="Guillou S."/>
            <person name="Cros-Aarteil S."/>
            <person name="Calhoun S."/>
            <person name="Haridas S."/>
            <person name="Kuo A."/>
            <person name="Mondo S."/>
            <person name="Pangilinan J."/>
            <person name="Riley R."/>
            <person name="LaButti K."/>
            <person name="Andreopoulos B."/>
            <person name="Lipzen A."/>
            <person name="Chen C."/>
            <person name="Yan M."/>
            <person name="Daum C."/>
            <person name="Ng V."/>
            <person name="Clum A."/>
            <person name="Steindorff A."/>
            <person name="Ohm R.A."/>
            <person name="Martin F."/>
            <person name="Silar P."/>
            <person name="Natvig D.O."/>
            <person name="Lalanne C."/>
            <person name="Gautier V."/>
            <person name="Ament-Velasquez S.L."/>
            <person name="Kruys A."/>
            <person name="Hutchinson M.I."/>
            <person name="Powell A.J."/>
            <person name="Barry K."/>
            <person name="Miller A.N."/>
            <person name="Grigoriev I.V."/>
            <person name="Debuchy R."/>
            <person name="Gladieux P."/>
            <person name="Hiltunen Thoren M."/>
            <person name="Johannesson H."/>
        </authorList>
    </citation>
    <scope>NUCLEOTIDE SEQUENCE</scope>
    <source>
        <strain evidence="3">CBS 757.83</strain>
    </source>
</reference>
<dbReference type="PANTHER" id="PTHR28153:SF1">
    <property type="entry name" value="DUF4484 DOMAIN-CONTAINING PROTEIN"/>
    <property type="match status" value="1"/>
</dbReference>
<dbReference type="InterPro" id="IPR028115">
    <property type="entry name" value="DUF4484"/>
</dbReference>
<dbReference type="AlphaFoldDB" id="A0AAN6T6M0"/>
<feature type="domain" description="DUF4484" evidence="2">
    <location>
        <begin position="491"/>
        <end position="748"/>
    </location>
</feature>
<dbReference type="InterPro" id="IPR053056">
    <property type="entry name" value="Lipid_Metab_Assoc_Protein"/>
</dbReference>
<organism evidence="3 4">
    <name type="scientific">Parathielavia hyrcaniae</name>
    <dbReference type="NCBI Taxonomy" id="113614"/>
    <lineage>
        <taxon>Eukaryota</taxon>
        <taxon>Fungi</taxon>
        <taxon>Dikarya</taxon>
        <taxon>Ascomycota</taxon>
        <taxon>Pezizomycotina</taxon>
        <taxon>Sordariomycetes</taxon>
        <taxon>Sordariomycetidae</taxon>
        <taxon>Sordariales</taxon>
        <taxon>Chaetomiaceae</taxon>
        <taxon>Parathielavia</taxon>
    </lineage>
</organism>
<keyword evidence="4" id="KW-1185">Reference proteome</keyword>
<dbReference type="PANTHER" id="PTHR28153">
    <property type="entry name" value="PROTEIN, PUTATIVE-RELATED"/>
    <property type="match status" value="1"/>
</dbReference>
<name>A0AAN6T6M0_9PEZI</name>
<feature type="compositionally biased region" description="Low complexity" evidence="1">
    <location>
        <begin position="389"/>
        <end position="404"/>
    </location>
</feature>
<evidence type="ECO:0000259" key="2">
    <source>
        <dbReference type="Pfam" id="PF14831"/>
    </source>
</evidence>
<accession>A0AAN6T6M0</accession>
<evidence type="ECO:0000313" key="3">
    <source>
        <dbReference type="EMBL" id="KAK4106723.1"/>
    </source>
</evidence>
<dbReference type="Pfam" id="PF14831">
    <property type="entry name" value="DUF4484"/>
    <property type="match status" value="1"/>
</dbReference>
<sequence>MAASRRGQPPLSVRLPQSPATVLPDLPPISALFLIDFDVKAGYTIVWKQAVPGLELEGNVEYKSLPSGLHTVSEDLIYFVHDGGHAGLSAFVNTPTDEEETRHARMIAVGVLVPLSHGRLGRAWRHAEGLKNIAAMLAADRTQTQLLDEYWDKNGLGEATAPQPLKDTPLESPLLSIRASRSGPARAHARNRSASDGTALVAPGHWLSPFHPAWSLTALLDTFGPLIFPIQRAALLRKRILISCHAPVHEICNFVYDISVLSNIPLSMCDVIDPSAPVQRLRPLFCVGVHDISYLVKHQAALKRGRQARDRDDPSTPDDDPSAGWVACTTDSILAMKENLWDMLITMPPSYSSNAKQCVWPTVEMPKGVPVKATQRDLRRFRSLARGLARLSTPSPPAAAAARPHPQPPNPRSSPRSEATDSPGPPPPPPTTTAPAAIRLSNNPPGGSRPGTSSGVQDRRFPNTTTTTTTALSSVTAAATAAVDDDTDRIVEPTTWTALAYNGFMWWASAGEKRHSDEFDEQSRDAALLAGLDLNGGSGGPAHSNSPVTFVGMSSSLATSATQHQQQQQQQQEEEEEVGAVIVGVEQEEEEGEDEDEETQARIELAVVAYFHRLTSAVLSVLADIVDSSDDDDLLGLDLQGEGDGADNGGFDGLGMVSGEAEEEEDGEQARLLGASATGSSAAVAGGGGGWSAARGWVRVDSEALAEMGLDVWSQADADFVREVAVRYFGRRAHVETKGVEVCGVRVC</sequence>